<name>A0A9P0G7R7_9CUCU</name>
<accession>A0A9P0G7R7</accession>
<dbReference type="AlphaFoldDB" id="A0A9P0G7R7"/>
<feature type="region of interest" description="Disordered" evidence="1">
    <location>
        <begin position="1"/>
        <end position="141"/>
    </location>
</feature>
<gene>
    <name evidence="2" type="ORF">PSYICH_LOCUS6013</name>
</gene>
<dbReference type="OrthoDB" id="6774481at2759"/>
<evidence type="ECO:0000256" key="1">
    <source>
        <dbReference type="SAM" id="MobiDB-lite"/>
    </source>
</evidence>
<organism evidence="2 3">
    <name type="scientific">Psylliodes chrysocephalus</name>
    <dbReference type="NCBI Taxonomy" id="3402493"/>
    <lineage>
        <taxon>Eukaryota</taxon>
        <taxon>Metazoa</taxon>
        <taxon>Ecdysozoa</taxon>
        <taxon>Arthropoda</taxon>
        <taxon>Hexapoda</taxon>
        <taxon>Insecta</taxon>
        <taxon>Pterygota</taxon>
        <taxon>Neoptera</taxon>
        <taxon>Endopterygota</taxon>
        <taxon>Coleoptera</taxon>
        <taxon>Polyphaga</taxon>
        <taxon>Cucujiformia</taxon>
        <taxon>Chrysomeloidea</taxon>
        <taxon>Chrysomelidae</taxon>
        <taxon>Galerucinae</taxon>
        <taxon>Alticini</taxon>
        <taxon>Psylliodes</taxon>
    </lineage>
</organism>
<evidence type="ECO:0000313" key="3">
    <source>
        <dbReference type="Proteomes" id="UP001153636"/>
    </source>
</evidence>
<dbReference type="Proteomes" id="UP001153636">
    <property type="component" value="Chromosome 18"/>
</dbReference>
<reference evidence="2" key="1">
    <citation type="submission" date="2022-01" db="EMBL/GenBank/DDBJ databases">
        <authorList>
            <person name="King R."/>
        </authorList>
    </citation>
    <scope>NUCLEOTIDE SEQUENCE</scope>
</reference>
<keyword evidence="3" id="KW-1185">Reference proteome</keyword>
<feature type="compositionally biased region" description="Polar residues" evidence="1">
    <location>
        <begin position="61"/>
        <end position="96"/>
    </location>
</feature>
<proteinExistence type="predicted"/>
<sequence length="141" mass="15413">MGIPDNLTVPTCHSNSSSSSSSSSFYGSSVSSSEDCDDLINDTAYLPKNNEESDSEKENVADNTQKNTAGAGSHTDNSTPHLNNPSTSAQNIQISVSPAKKGLKRKNNKEMWKRNILKKSRNSGKAYETHTKNEGFEIEWK</sequence>
<evidence type="ECO:0000313" key="2">
    <source>
        <dbReference type="EMBL" id="CAH1105259.1"/>
    </source>
</evidence>
<dbReference type="EMBL" id="OV651830">
    <property type="protein sequence ID" value="CAH1105259.1"/>
    <property type="molecule type" value="Genomic_DNA"/>
</dbReference>
<feature type="compositionally biased region" description="Low complexity" evidence="1">
    <location>
        <begin position="14"/>
        <end position="33"/>
    </location>
</feature>
<feature type="compositionally biased region" description="Basic and acidic residues" evidence="1">
    <location>
        <begin position="127"/>
        <end position="141"/>
    </location>
</feature>
<protein>
    <submittedName>
        <fullName evidence="2">Uncharacterized protein</fullName>
    </submittedName>
</protein>